<keyword evidence="2" id="KW-1134">Transmembrane beta strand</keyword>
<dbReference type="InterPro" id="IPR034746">
    <property type="entry name" value="POTRA"/>
</dbReference>
<dbReference type="InterPro" id="IPR039910">
    <property type="entry name" value="D15-like"/>
</dbReference>
<evidence type="ECO:0000256" key="6">
    <source>
        <dbReference type="ARBA" id="ARBA00023136"/>
    </source>
</evidence>
<dbReference type="Gene3D" id="3.10.20.310">
    <property type="entry name" value="membrane protein fhac"/>
    <property type="match status" value="5"/>
</dbReference>
<evidence type="ECO:0000256" key="2">
    <source>
        <dbReference type="ARBA" id="ARBA00022452"/>
    </source>
</evidence>
<dbReference type="GO" id="GO:0019867">
    <property type="term" value="C:outer membrane"/>
    <property type="evidence" value="ECO:0007669"/>
    <property type="project" value="InterPro"/>
</dbReference>
<evidence type="ECO:0000256" key="5">
    <source>
        <dbReference type="ARBA" id="ARBA00022737"/>
    </source>
</evidence>
<dbReference type="EMBL" id="UINC01001534">
    <property type="protein sequence ID" value="SUZ83063.1"/>
    <property type="molecule type" value="Genomic_DNA"/>
</dbReference>
<dbReference type="PANTHER" id="PTHR12815:SF47">
    <property type="entry name" value="TRANSLOCATION AND ASSEMBLY MODULE SUBUNIT TAMA"/>
    <property type="match status" value="1"/>
</dbReference>
<dbReference type="PANTHER" id="PTHR12815">
    <property type="entry name" value="SORTING AND ASSEMBLY MACHINERY SAMM50 PROTEIN FAMILY MEMBER"/>
    <property type="match status" value="1"/>
</dbReference>
<comment type="subcellular location">
    <subcellularLocation>
        <location evidence="1">Membrane</location>
    </subcellularLocation>
</comment>
<evidence type="ECO:0000256" key="4">
    <source>
        <dbReference type="ARBA" id="ARBA00022729"/>
    </source>
</evidence>
<evidence type="ECO:0000259" key="8">
    <source>
        <dbReference type="PROSITE" id="PS51779"/>
    </source>
</evidence>
<organism evidence="9">
    <name type="scientific">marine metagenome</name>
    <dbReference type="NCBI Taxonomy" id="408172"/>
    <lineage>
        <taxon>unclassified sequences</taxon>
        <taxon>metagenomes</taxon>
        <taxon>ecological metagenomes</taxon>
    </lineage>
</organism>
<evidence type="ECO:0000256" key="3">
    <source>
        <dbReference type="ARBA" id="ARBA00022692"/>
    </source>
</evidence>
<evidence type="ECO:0000256" key="1">
    <source>
        <dbReference type="ARBA" id="ARBA00004370"/>
    </source>
</evidence>
<accession>A0A381R035</accession>
<dbReference type="InterPro" id="IPR010827">
    <property type="entry name" value="BamA/TamA_POTRA"/>
</dbReference>
<dbReference type="InterPro" id="IPR000184">
    <property type="entry name" value="Bac_surfAg_D15"/>
</dbReference>
<dbReference type="PROSITE" id="PS51779">
    <property type="entry name" value="POTRA"/>
    <property type="match status" value="1"/>
</dbReference>
<evidence type="ECO:0000256" key="7">
    <source>
        <dbReference type="ARBA" id="ARBA00023237"/>
    </source>
</evidence>
<sequence>MNFLSSVFRFLFAIVFLGFLCLCNFNQVLYAQTTSSADLSSLISEIEIKGTSDLESSQILFLIESQVGEPLSRKAVRRDIHSIYQMKLFEDVQAEVKLQDFEESDAKGYLLRFVVKERPRLAEVKLVGVMLVERTEIEEKMTLVQYDPFDQEKIAVNEQIILEHYRSEGYSGVRVKSRVEAVESSLESEGKKFRVVFEMEEKPRVYLSDIYISGTKFYSELDIKRFILSSEIDCVAWANQSGLFREEMINQDLSLITQHYLKNGFIKVFIEKPDVTLIHNPDYSRVDVRLNITEGDQYYSGKISVSGDILGEKGKLMEGLLLEEGEIYNPFLQNRDRSGISEIYHERGYAFVRVVPETKVHEETKTVDVTYRIMKGEKAYIGRLEIAGNIETRDHVIRREFELQEEELFNGKKLRLSQENLNRLGFFQSGVILERSPRDQEDNLLDIMARLKEAQTGTFQAQVGYSDFSGFSGGVTLSKGNLLGSGRTLRLSAQFAEQSVQQKFDITLIDPRLFDSQVSSSIFASRSKVQDSTEFGRGIITENNYGFSLAMPLYFRNLRFGTQISSLDRIFSDSGDDIYKHSVSPSLTYNTVNHPVFPSGGLKTSFRVIQTGTPFGGNIQLREYRLQYQQFWAMNQDNTLILMAKGRFGLLQEQGGSPIPSEDRYRIGGIDSVRGHYYYRIAGPYGPSEQLRNREYRVITDELGYQQTKTYDSRAVGLSTSELQELKSGGISERVFNLELLFPLSQDENSFVRGLVFMDAGNVNAESRQYQLLGEKEPGFFDLRKSAGFGVRVITPMGVLRFEYGSKLDKRPDETPDRFEFTVSGLF</sequence>
<dbReference type="Pfam" id="PF07244">
    <property type="entry name" value="POTRA"/>
    <property type="match status" value="5"/>
</dbReference>
<keyword evidence="7" id="KW-0998">Cell outer membrane</keyword>
<keyword evidence="6" id="KW-0472">Membrane</keyword>
<keyword evidence="5" id="KW-0677">Repeat</keyword>
<gene>
    <name evidence="9" type="ORF">METZ01_LOCUS35917</name>
</gene>
<name>A0A381R035_9ZZZZ</name>
<dbReference type="InterPro" id="IPR023707">
    <property type="entry name" value="OM_assembly_BamA"/>
</dbReference>
<dbReference type="GO" id="GO:0071709">
    <property type="term" value="P:membrane assembly"/>
    <property type="evidence" value="ECO:0007669"/>
    <property type="project" value="InterPro"/>
</dbReference>
<dbReference type="PIRSF" id="PIRSF006076">
    <property type="entry name" value="OM_assembly_OMP85"/>
    <property type="match status" value="1"/>
</dbReference>
<proteinExistence type="predicted"/>
<keyword evidence="4" id="KW-0732">Signal</keyword>
<dbReference type="AlphaFoldDB" id="A0A381R035"/>
<keyword evidence="3" id="KW-0812">Transmembrane</keyword>
<protein>
    <recommendedName>
        <fullName evidence="8">POTRA domain-containing protein</fullName>
    </recommendedName>
</protein>
<reference evidence="9" key="1">
    <citation type="submission" date="2018-05" db="EMBL/GenBank/DDBJ databases">
        <authorList>
            <person name="Lanie J.A."/>
            <person name="Ng W.-L."/>
            <person name="Kazmierczak K.M."/>
            <person name="Andrzejewski T.M."/>
            <person name="Davidsen T.M."/>
            <person name="Wayne K.J."/>
            <person name="Tettelin H."/>
            <person name="Glass J.I."/>
            <person name="Rusch D."/>
            <person name="Podicherti R."/>
            <person name="Tsui H.-C.T."/>
            <person name="Winkler M.E."/>
        </authorList>
    </citation>
    <scope>NUCLEOTIDE SEQUENCE</scope>
</reference>
<feature type="domain" description="POTRA" evidence="8">
    <location>
        <begin position="205"/>
        <end position="295"/>
    </location>
</feature>
<evidence type="ECO:0000313" key="9">
    <source>
        <dbReference type="EMBL" id="SUZ83063.1"/>
    </source>
</evidence>
<dbReference type="Pfam" id="PF01103">
    <property type="entry name" value="Omp85"/>
    <property type="match status" value="1"/>
</dbReference>
<dbReference type="Gene3D" id="2.40.160.50">
    <property type="entry name" value="membrane protein fhac: a member of the omp85/tpsb transporter family"/>
    <property type="match status" value="1"/>
</dbReference>
<dbReference type="NCBIfam" id="TIGR03303">
    <property type="entry name" value="OM_YaeT"/>
    <property type="match status" value="1"/>
</dbReference>